<keyword evidence="2" id="KW-0874">Quinone</keyword>
<keyword evidence="2" id="KW-0812">Transmembrane</keyword>
<sequence length="177" mass="18345">MTTHDVFFTIVGVICAASALLSVTTKHLVHAALWLMVALVALSGCYLVLGAELVALVNLLIYVGAIVVLVLFALMLTRAPIGRSHEHDTSLAQRAASMVLCAATTALLAAVLISGLGNNAVRVSAGSTHTLSVQLFGTWVWPFEMLSLLLVAALVGALAVSRLPNAAIARTESGEGS</sequence>
<dbReference type="AlphaFoldDB" id="A0A563E480"/>
<protein>
    <recommendedName>
        <fullName evidence="2">NADH-quinone oxidoreductase subunit J</fullName>
        <ecNumber evidence="2">7.1.1.-</ecNumber>
    </recommendedName>
</protein>
<feature type="transmembrane region" description="Helical" evidence="2">
    <location>
        <begin position="95"/>
        <end position="116"/>
    </location>
</feature>
<evidence type="ECO:0000313" key="3">
    <source>
        <dbReference type="EMBL" id="TWP37330.1"/>
    </source>
</evidence>
<feature type="transmembrane region" description="Helical" evidence="2">
    <location>
        <begin position="31"/>
        <end position="49"/>
    </location>
</feature>
<proteinExistence type="inferred from homology"/>
<organism evidence="3 4">
    <name type="scientific">Leekyejoonella antrihumi</name>
    <dbReference type="NCBI Taxonomy" id="1660198"/>
    <lineage>
        <taxon>Bacteria</taxon>
        <taxon>Bacillati</taxon>
        <taxon>Actinomycetota</taxon>
        <taxon>Actinomycetes</taxon>
        <taxon>Micrococcales</taxon>
        <taxon>Dermacoccaceae</taxon>
        <taxon>Leekyejoonella</taxon>
    </lineage>
</organism>
<gene>
    <name evidence="3" type="ORF">FGL98_06140</name>
</gene>
<keyword evidence="2" id="KW-0520">NAD</keyword>
<comment type="function">
    <text evidence="2">NDH-1 shuttles electrons from NADH, via FMN and iron-sulfur (Fe-S) centers, to quinones in the respiratory chain. Couples the redox reaction to proton translocation (for every two electrons transferred, four hydrogen ions are translocated across the cytoplasmic membrane), and thus conserves the redox energy in a proton gradient.</text>
</comment>
<evidence type="ECO:0000256" key="1">
    <source>
        <dbReference type="ARBA" id="ARBA00005698"/>
    </source>
</evidence>
<dbReference type="Gene3D" id="1.20.120.1200">
    <property type="entry name" value="NADH-ubiquinone/plastoquinone oxidoreductase chain 6, subunit NuoJ"/>
    <property type="match status" value="1"/>
</dbReference>
<dbReference type="EC" id="7.1.1.-" evidence="2"/>
<evidence type="ECO:0000313" key="4">
    <source>
        <dbReference type="Proteomes" id="UP000320244"/>
    </source>
</evidence>
<dbReference type="InterPro" id="IPR042106">
    <property type="entry name" value="Nuo/plastoQ_OxRdtase_6_NuoJ"/>
</dbReference>
<dbReference type="InterPro" id="IPR001457">
    <property type="entry name" value="NADH_UbQ/plastoQ_OxRdtase_su6"/>
</dbReference>
<dbReference type="PANTHER" id="PTHR33269">
    <property type="entry name" value="NADH-UBIQUINONE OXIDOREDUCTASE CHAIN 6"/>
    <property type="match status" value="1"/>
</dbReference>
<keyword evidence="2" id="KW-0472">Membrane</keyword>
<feature type="transmembrane region" description="Helical" evidence="2">
    <location>
        <begin position="136"/>
        <end position="160"/>
    </location>
</feature>
<keyword evidence="2" id="KW-1003">Cell membrane</keyword>
<accession>A0A563E480</accession>
<keyword evidence="2" id="KW-1133">Transmembrane helix</keyword>
<reference evidence="3 4" key="2">
    <citation type="submission" date="2019-08" db="EMBL/GenBank/DDBJ databases">
        <title>Jejuicoccus antrihumi gen. nov., sp. nov., a new member of the family Dermacoccaceae isolated from a cave.</title>
        <authorList>
            <person name="Schumann P."/>
            <person name="Kim I.S."/>
        </authorList>
    </citation>
    <scope>NUCLEOTIDE SEQUENCE [LARGE SCALE GENOMIC DNA]</scope>
    <source>
        <strain evidence="3 4">C5-26</strain>
    </source>
</reference>
<dbReference type="Proteomes" id="UP000320244">
    <property type="component" value="Unassembled WGS sequence"/>
</dbReference>
<feature type="transmembrane region" description="Helical" evidence="2">
    <location>
        <begin position="6"/>
        <end position="24"/>
    </location>
</feature>
<keyword evidence="4" id="KW-1185">Reference proteome</keyword>
<reference evidence="3 4" key="1">
    <citation type="submission" date="2019-05" db="EMBL/GenBank/DDBJ databases">
        <authorList>
            <person name="Lee S.D."/>
        </authorList>
    </citation>
    <scope>NUCLEOTIDE SEQUENCE [LARGE SCALE GENOMIC DNA]</scope>
    <source>
        <strain evidence="3 4">C5-26</strain>
    </source>
</reference>
<comment type="caution">
    <text evidence="3">The sequence shown here is derived from an EMBL/GenBank/DDBJ whole genome shotgun (WGS) entry which is preliminary data.</text>
</comment>
<dbReference type="PANTHER" id="PTHR33269:SF17">
    <property type="entry name" value="NADH-UBIQUINONE OXIDOREDUCTASE CHAIN 6"/>
    <property type="match status" value="1"/>
</dbReference>
<dbReference type="OrthoDB" id="5244096at2"/>
<dbReference type="GO" id="GO:0048038">
    <property type="term" value="F:quinone binding"/>
    <property type="evidence" value="ECO:0007669"/>
    <property type="project" value="UniProtKB-UniRule"/>
</dbReference>
<feature type="transmembrane region" description="Helical" evidence="2">
    <location>
        <begin position="55"/>
        <end position="74"/>
    </location>
</feature>
<dbReference type="RefSeq" id="WP_146315853.1">
    <property type="nucleotide sequence ID" value="NZ_VCQV01000006.1"/>
</dbReference>
<comment type="subcellular location">
    <subcellularLocation>
        <location evidence="2">Cell membrane</location>
        <topology evidence="2">Multi-pass membrane protein</topology>
    </subcellularLocation>
</comment>
<dbReference type="GO" id="GO:0008137">
    <property type="term" value="F:NADH dehydrogenase (ubiquinone) activity"/>
    <property type="evidence" value="ECO:0007669"/>
    <property type="project" value="UniProtKB-UniRule"/>
</dbReference>
<comment type="catalytic activity">
    <reaction evidence="2">
        <text>a quinone + NADH + 5 H(+)(in) = a quinol + NAD(+) + 4 H(+)(out)</text>
        <dbReference type="Rhea" id="RHEA:57888"/>
        <dbReference type="ChEBI" id="CHEBI:15378"/>
        <dbReference type="ChEBI" id="CHEBI:24646"/>
        <dbReference type="ChEBI" id="CHEBI:57540"/>
        <dbReference type="ChEBI" id="CHEBI:57945"/>
        <dbReference type="ChEBI" id="CHEBI:132124"/>
    </reaction>
</comment>
<dbReference type="GO" id="GO:0005886">
    <property type="term" value="C:plasma membrane"/>
    <property type="evidence" value="ECO:0007669"/>
    <property type="project" value="UniProtKB-SubCell"/>
</dbReference>
<dbReference type="EMBL" id="VCQV01000006">
    <property type="protein sequence ID" value="TWP37330.1"/>
    <property type="molecule type" value="Genomic_DNA"/>
</dbReference>
<dbReference type="Pfam" id="PF00499">
    <property type="entry name" value="Oxidored_q3"/>
    <property type="match status" value="1"/>
</dbReference>
<evidence type="ECO:0000256" key="2">
    <source>
        <dbReference type="RuleBase" id="RU004429"/>
    </source>
</evidence>
<comment type="similarity">
    <text evidence="1 2">Belongs to the complex I subunit 6 family.</text>
</comment>
<name>A0A563E480_9MICO</name>